<evidence type="ECO:0000256" key="4">
    <source>
        <dbReference type="ARBA" id="ARBA00022964"/>
    </source>
</evidence>
<dbReference type="Pfam" id="PF02668">
    <property type="entry name" value="TauD"/>
    <property type="match status" value="1"/>
</dbReference>
<evidence type="ECO:0000256" key="6">
    <source>
        <dbReference type="ARBA" id="ARBA00023004"/>
    </source>
</evidence>
<dbReference type="PANTHER" id="PTHR30468:SF10">
    <property type="entry name" value="TAUD_TFDA-LIKE DOMAIN-CONTAINING PROTEIN"/>
    <property type="match status" value="1"/>
</dbReference>
<reference evidence="8" key="1">
    <citation type="journal article" date="2023" name="Mol. Phylogenet. Evol.">
        <title>Genome-scale phylogeny and comparative genomics of the fungal order Sordariales.</title>
        <authorList>
            <person name="Hensen N."/>
            <person name="Bonometti L."/>
            <person name="Westerberg I."/>
            <person name="Brannstrom I.O."/>
            <person name="Guillou S."/>
            <person name="Cros-Aarteil S."/>
            <person name="Calhoun S."/>
            <person name="Haridas S."/>
            <person name="Kuo A."/>
            <person name="Mondo S."/>
            <person name="Pangilinan J."/>
            <person name="Riley R."/>
            <person name="LaButti K."/>
            <person name="Andreopoulos B."/>
            <person name="Lipzen A."/>
            <person name="Chen C."/>
            <person name="Yan M."/>
            <person name="Daum C."/>
            <person name="Ng V."/>
            <person name="Clum A."/>
            <person name="Steindorff A."/>
            <person name="Ohm R.A."/>
            <person name="Martin F."/>
            <person name="Silar P."/>
            <person name="Natvig D.O."/>
            <person name="Lalanne C."/>
            <person name="Gautier V."/>
            <person name="Ament-Velasquez S.L."/>
            <person name="Kruys A."/>
            <person name="Hutchinson M.I."/>
            <person name="Powell A.J."/>
            <person name="Barry K."/>
            <person name="Miller A.N."/>
            <person name="Grigoriev I.V."/>
            <person name="Debuchy R."/>
            <person name="Gladieux P."/>
            <person name="Hiltunen Thoren M."/>
            <person name="Johannesson H."/>
        </authorList>
    </citation>
    <scope>NUCLEOTIDE SEQUENCE</scope>
    <source>
        <strain evidence="8">CBS 990.96</strain>
    </source>
</reference>
<reference evidence="8" key="2">
    <citation type="submission" date="2023-05" db="EMBL/GenBank/DDBJ databases">
        <authorList>
            <consortium name="Lawrence Berkeley National Laboratory"/>
            <person name="Steindorff A."/>
            <person name="Hensen N."/>
            <person name="Bonometti L."/>
            <person name="Westerberg I."/>
            <person name="Brannstrom I.O."/>
            <person name="Guillou S."/>
            <person name="Cros-Aarteil S."/>
            <person name="Calhoun S."/>
            <person name="Haridas S."/>
            <person name="Kuo A."/>
            <person name="Mondo S."/>
            <person name="Pangilinan J."/>
            <person name="Riley R."/>
            <person name="Labutti K."/>
            <person name="Andreopoulos B."/>
            <person name="Lipzen A."/>
            <person name="Chen C."/>
            <person name="Yanf M."/>
            <person name="Daum C."/>
            <person name="Ng V."/>
            <person name="Clum A."/>
            <person name="Ohm R."/>
            <person name="Martin F."/>
            <person name="Silar P."/>
            <person name="Natvig D."/>
            <person name="Lalanne C."/>
            <person name="Gautier V."/>
            <person name="Ament-Velasquez S.L."/>
            <person name="Kruys A."/>
            <person name="Hutchinson M.I."/>
            <person name="Powell A.J."/>
            <person name="Barry K."/>
            <person name="Miller A.N."/>
            <person name="Grigoriev I.V."/>
            <person name="Debuchy R."/>
            <person name="Gladieux P."/>
            <person name="Thoren M.H."/>
            <person name="Johannesson H."/>
        </authorList>
    </citation>
    <scope>NUCLEOTIDE SEQUENCE</scope>
    <source>
        <strain evidence="8">CBS 990.96</strain>
    </source>
</reference>
<dbReference type="Proteomes" id="UP001301958">
    <property type="component" value="Unassembled WGS sequence"/>
</dbReference>
<organism evidence="8 9">
    <name type="scientific">Podospora fimiseda</name>
    <dbReference type="NCBI Taxonomy" id="252190"/>
    <lineage>
        <taxon>Eukaryota</taxon>
        <taxon>Fungi</taxon>
        <taxon>Dikarya</taxon>
        <taxon>Ascomycota</taxon>
        <taxon>Pezizomycotina</taxon>
        <taxon>Sordariomycetes</taxon>
        <taxon>Sordariomycetidae</taxon>
        <taxon>Sordariales</taxon>
        <taxon>Podosporaceae</taxon>
        <taxon>Podospora</taxon>
    </lineage>
</organism>
<keyword evidence="9" id="KW-1185">Reference proteome</keyword>
<evidence type="ECO:0000259" key="7">
    <source>
        <dbReference type="Pfam" id="PF02668"/>
    </source>
</evidence>
<dbReference type="InterPro" id="IPR042098">
    <property type="entry name" value="TauD-like_sf"/>
</dbReference>
<evidence type="ECO:0000313" key="9">
    <source>
        <dbReference type="Proteomes" id="UP001301958"/>
    </source>
</evidence>
<keyword evidence="6" id="KW-0408">Iron</keyword>
<comment type="similarity">
    <text evidence="2">Belongs to the TfdA dioxygenase family.</text>
</comment>
<dbReference type="FunFam" id="3.60.130.10:FF:000005">
    <property type="entry name" value="TfdA family taurine dioxygenase"/>
    <property type="match status" value="1"/>
</dbReference>
<comment type="caution">
    <text evidence="8">The sequence shown here is derived from an EMBL/GenBank/DDBJ whole genome shotgun (WGS) entry which is preliminary data.</text>
</comment>
<dbReference type="SUPFAM" id="SSF51197">
    <property type="entry name" value="Clavaminate synthase-like"/>
    <property type="match status" value="1"/>
</dbReference>
<keyword evidence="3" id="KW-0479">Metal-binding</keyword>
<dbReference type="GO" id="GO:0046872">
    <property type="term" value="F:metal ion binding"/>
    <property type="evidence" value="ECO:0007669"/>
    <property type="project" value="UniProtKB-KW"/>
</dbReference>
<name>A0AAN7H4Q8_9PEZI</name>
<protein>
    <submittedName>
        <fullName evidence="8">Alpha-ketoglutarate-dependent taurine dioxygenase</fullName>
    </submittedName>
</protein>
<evidence type="ECO:0000313" key="8">
    <source>
        <dbReference type="EMBL" id="KAK4227419.1"/>
    </source>
</evidence>
<dbReference type="Gene3D" id="3.60.130.10">
    <property type="entry name" value="Clavaminate synthase-like"/>
    <property type="match status" value="1"/>
</dbReference>
<accession>A0AAN7H4Q8</accession>
<dbReference type="AlphaFoldDB" id="A0AAN7H4Q8"/>
<dbReference type="InterPro" id="IPR051323">
    <property type="entry name" value="AtsK-like"/>
</dbReference>
<dbReference type="GO" id="GO:0016706">
    <property type="term" value="F:2-oxoglutarate-dependent dioxygenase activity"/>
    <property type="evidence" value="ECO:0007669"/>
    <property type="project" value="TreeGrafter"/>
</dbReference>
<sequence>MAPSAVETQTAEVIVPIVTKGTAAASTTTAAHPQPLKLSGALDAYESFEVTPVIGKEFPKANLVEWLNAPNSDELLRDLAITISQRGVVFFRAQDDLTNDLQKKLILRLGELTGRPSTSGLHIHPLLNNERELGGEDPEISTISSIQNKQFYKRQNLPEELSTKKQSSAQWHSDIAFEPVPADYTSLRLVELPTTGGDTLWASGYEIYDRISEPYQKFLESLTVTFEQPGFKRVAEAAGFKLYDKPRGAPENIGDELKAVHPVVRTNPVTGWKSIFPVGGHVKHINGVTDEESKHLLTWFLDLVYKNHDLTVRLKWQNKNDIAIWDNRSVFHTATFDYLDGSYGERFGNRAVGLGERPYLDPNSTGRREALEKRGA</sequence>
<evidence type="ECO:0000256" key="2">
    <source>
        <dbReference type="ARBA" id="ARBA00005896"/>
    </source>
</evidence>
<gene>
    <name evidence="8" type="ORF">QBC38DRAFT_191736</name>
</gene>
<evidence type="ECO:0000256" key="1">
    <source>
        <dbReference type="ARBA" id="ARBA00001954"/>
    </source>
</evidence>
<comment type="cofactor">
    <cofactor evidence="1">
        <name>Fe(2+)</name>
        <dbReference type="ChEBI" id="CHEBI:29033"/>
    </cofactor>
</comment>
<feature type="domain" description="TauD/TfdA-like" evidence="7">
    <location>
        <begin position="49"/>
        <end position="341"/>
    </location>
</feature>
<dbReference type="GO" id="GO:0005737">
    <property type="term" value="C:cytoplasm"/>
    <property type="evidence" value="ECO:0007669"/>
    <property type="project" value="TreeGrafter"/>
</dbReference>
<dbReference type="PANTHER" id="PTHR30468">
    <property type="entry name" value="ALPHA-KETOGLUTARATE-DEPENDENT SULFONATE DIOXYGENASE"/>
    <property type="match status" value="1"/>
</dbReference>
<proteinExistence type="inferred from homology"/>
<dbReference type="InterPro" id="IPR003819">
    <property type="entry name" value="TauD/TfdA-like"/>
</dbReference>
<keyword evidence="5" id="KW-0560">Oxidoreductase</keyword>
<keyword evidence="4 8" id="KW-0223">Dioxygenase</keyword>
<dbReference type="EMBL" id="MU865331">
    <property type="protein sequence ID" value="KAK4227419.1"/>
    <property type="molecule type" value="Genomic_DNA"/>
</dbReference>
<evidence type="ECO:0000256" key="3">
    <source>
        <dbReference type="ARBA" id="ARBA00022723"/>
    </source>
</evidence>
<evidence type="ECO:0000256" key="5">
    <source>
        <dbReference type="ARBA" id="ARBA00023002"/>
    </source>
</evidence>